<dbReference type="NCBIfam" id="TIGR00589">
    <property type="entry name" value="ogt"/>
    <property type="match status" value="1"/>
</dbReference>
<dbReference type="RefSeq" id="WP_378260901.1">
    <property type="nucleotide sequence ID" value="NZ_JBHSIT010000010.1"/>
</dbReference>
<evidence type="ECO:0000256" key="3">
    <source>
        <dbReference type="ARBA" id="ARBA00008711"/>
    </source>
</evidence>
<sequence length="183" mass="19533">MSGTLAFGSLDTALGRLLVAVTETGVASLTWRDTPGTRARTATQLGLPAVDDPDRTGEALAQLKMFFGGDPHAFDLPIDWRLTNPLQRRVLETLYERVRWGQTITYGTLGERSEAGVNAQAIGQVMGSNPIPLIVPCHRVVASNGIGGYSGGSGIEVKRWLLTMEGSLPATLDWSLEDGPSAL</sequence>
<comment type="caution">
    <text evidence="12">The sequence shown here is derived from an EMBL/GenBank/DDBJ whole genome shotgun (WGS) entry which is preliminary data.</text>
</comment>
<comment type="catalytic activity">
    <reaction evidence="10">
        <text>a 6-O-methyl-2'-deoxyguanosine in DNA + L-cysteinyl-[protein] = S-methyl-L-cysteinyl-[protein] + a 2'-deoxyguanosine in DNA</text>
        <dbReference type="Rhea" id="RHEA:24000"/>
        <dbReference type="Rhea" id="RHEA-COMP:10131"/>
        <dbReference type="Rhea" id="RHEA-COMP:10132"/>
        <dbReference type="Rhea" id="RHEA-COMP:11367"/>
        <dbReference type="Rhea" id="RHEA-COMP:11368"/>
        <dbReference type="ChEBI" id="CHEBI:29950"/>
        <dbReference type="ChEBI" id="CHEBI:82612"/>
        <dbReference type="ChEBI" id="CHEBI:85445"/>
        <dbReference type="ChEBI" id="CHEBI:85448"/>
        <dbReference type="EC" id="2.1.1.63"/>
    </reaction>
</comment>
<dbReference type="CDD" id="cd06445">
    <property type="entry name" value="ATase"/>
    <property type="match status" value="1"/>
</dbReference>
<dbReference type="Proteomes" id="UP001595872">
    <property type="component" value="Unassembled WGS sequence"/>
</dbReference>
<dbReference type="InterPro" id="IPR036388">
    <property type="entry name" value="WH-like_DNA-bd_sf"/>
</dbReference>
<evidence type="ECO:0000256" key="4">
    <source>
        <dbReference type="ARBA" id="ARBA00011918"/>
    </source>
</evidence>
<accession>A0ABV9U698</accession>
<dbReference type="InterPro" id="IPR036631">
    <property type="entry name" value="MGMT_N_sf"/>
</dbReference>
<evidence type="ECO:0000313" key="12">
    <source>
        <dbReference type="EMBL" id="MFC4911709.1"/>
    </source>
</evidence>
<dbReference type="PROSITE" id="PS00374">
    <property type="entry name" value="MGMT"/>
    <property type="match status" value="1"/>
</dbReference>
<keyword evidence="13" id="KW-1185">Reference proteome</keyword>
<comment type="function">
    <text evidence="2">Involved in the cellular defense against the biological effects of O6-methylguanine (O6-MeG) and O4-methylthymine (O4-MeT) in DNA. Repairs the methylated nucleobase in DNA by stoichiometrically transferring the methyl group to a cysteine residue in the enzyme. This is a suicide reaction: the enzyme is irreversibly inactivated.</text>
</comment>
<comment type="similarity">
    <text evidence="3">Belongs to the MGMT family.</text>
</comment>
<evidence type="ECO:0000256" key="6">
    <source>
        <dbReference type="ARBA" id="ARBA00022603"/>
    </source>
</evidence>
<dbReference type="PANTHER" id="PTHR46460:SF1">
    <property type="entry name" value="METHYLATED-DNA--PROTEIN-CYSTEINE METHYLTRANSFERASE"/>
    <property type="match status" value="1"/>
</dbReference>
<dbReference type="Pfam" id="PF01035">
    <property type="entry name" value="DNA_binding_1"/>
    <property type="match status" value="1"/>
</dbReference>
<dbReference type="PANTHER" id="PTHR46460">
    <property type="entry name" value="METHYLATED-DNA--PROTEIN-CYSTEINE METHYLTRANSFERASE"/>
    <property type="match status" value="1"/>
</dbReference>
<gene>
    <name evidence="12" type="ORF">ACFPCY_30695</name>
</gene>
<feature type="domain" description="Methylated-DNA-[protein]-cysteine S-methyltransferase DNA binding" evidence="11">
    <location>
        <begin position="86"/>
        <end position="166"/>
    </location>
</feature>
<comment type="catalytic activity">
    <reaction evidence="1">
        <text>a 4-O-methyl-thymidine in DNA + L-cysteinyl-[protein] = a thymidine in DNA + S-methyl-L-cysteinyl-[protein]</text>
        <dbReference type="Rhea" id="RHEA:53428"/>
        <dbReference type="Rhea" id="RHEA-COMP:10131"/>
        <dbReference type="Rhea" id="RHEA-COMP:10132"/>
        <dbReference type="Rhea" id="RHEA-COMP:13555"/>
        <dbReference type="Rhea" id="RHEA-COMP:13556"/>
        <dbReference type="ChEBI" id="CHEBI:29950"/>
        <dbReference type="ChEBI" id="CHEBI:82612"/>
        <dbReference type="ChEBI" id="CHEBI:137386"/>
        <dbReference type="ChEBI" id="CHEBI:137387"/>
        <dbReference type="EC" id="2.1.1.63"/>
    </reaction>
</comment>
<evidence type="ECO:0000256" key="10">
    <source>
        <dbReference type="ARBA" id="ARBA00049348"/>
    </source>
</evidence>
<dbReference type="EC" id="2.1.1.63" evidence="4"/>
<keyword evidence="7 12" id="KW-0808">Transferase</keyword>
<dbReference type="InterPro" id="IPR014048">
    <property type="entry name" value="MethylDNA_cys_MeTrfase_DNA-bd"/>
</dbReference>
<evidence type="ECO:0000313" key="13">
    <source>
        <dbReference type="Proteomes" id="UP001595872"/>
    </source>
</evidence>
<reference evidence="13" key="1">
    <citation type="journal article" date="2019" name="Int. J. Syst. Evol. Microbiol.">
        <title>The Global Catalogue of Microorganisms (GCM) 10K type strain sequencing project: providing services to taxonomists for standard genome sequencing and annotation.</title>
        <authorList>
            <consortium name="The Broad Institute Genomics Platform"/>
            <consortium name="The Broad Institute Genome Sequencing Center for Infectious Disease"/>
            <person name="Wu L."/>
            <person name="Ma J."/>
        </authorList>
    </citation>
    <scope>NUCLEOTIDE SEQUENCE [LARGE SCALE GENOMIC DNA]</scope>
    <source>
        <strain evidence="13">KLKA75</strain>
    </source>
</reference>
<dbReference type="GO" id="GO:0003908">
    <property type="term" value="F:methylated-DNA-[protein]-cysteine S-methyltransferase activity"/>
    <property type="evidence" value="ECO:0007669"/>
    <property type="project" value="UniProtKB-EC"/>
</dbReference>
<evidence type="ECO:0000256" key="8">
    <source>
        <dbReference type="ARBA" id="ARBA00022763"/>
    </source>
</evidence>
<keyword evidence="8" id="KW-0227">DNA damage</keyword>
<dbReference type="InterPro" id="IPR036217">
    <property type="entry name" value="MethylDNA_cys_MeTrfase_DNAb"/>
</dbReference>
<dbReference type="Gene3D" id="1.10.10.10">
    <property type="entry name" value="Winged helix-like DNA-binding domain superfamily/Winged helix DNA-binding domain"/>
    <property type="match status" value="1"/>
</dbReference>
<dbReference type="EMBL" id="JBHSIT010000010">
    <property type="protein sequence ID" value="MFC4911709.1"/>
    <property type="molecule type" value="Genomic_DNA"/>
</dbReference>
<evidence type="ECO:0000259" key="11">
    <source>
        <dbReference type="Pfam" id="PF01035"/>
    </source>
</evidence>
<dbReference type="InterPro" id="IPR001497">
    <property type="entry name" value="MethylDNA_cys_MeTrfase_AS"/>
</dbReference>
<dbReference type="SUPFAM" id="SSF53155">
    <property type="entry name" value="Methylated DNA-protein cysteine methyltransferase domain"/>
    <property type="match status" value="1"/>
</dbReference>
<keyword evidence="9" id="KW-0234">DNA repair</keyword>
<organism evidence="12 13">
    <name type="scientific">Actinomadura gamaensis</name>
    <dbReference type="NCBI Taxonomy" id="1763541"/>
    <lineage>
        <taxon>Bacteria</taxon>
        <taxon>Bacillati</taxon>
        <taxon>Actinomycetota</taxon>
        <taxon>Actinomycetes</taxon>
        <taxon>Streptosporangiales</taxon>
        <taxon>Thermomonosporaceae</taxon>
        <taxon>Actinomadura</taxon>
    </lineage>
</organism>
<name>A0ABV9U698_9ACTN</name>
<dbReference type="Gene3D" id="3.30.160.70">
    <property type="entry name" value="Methylated DNA-protein cysteine methyltransferase domain"/>
    <property type="match status" value="1"/>
</dbReference>
<dbReference type="SUPFAM" id="SSF46767">
    <property type="entry name" value="Methylated DNA-protein cysteine methyltransferase, C-terminal domain"/>
    <property type="match status" value="1"/>
</dbReference>
<evidence type="ECO:0000256" key="5">
    <source>
        <dbReference type="ARBA" id="ARBA00015377"/>
    </source>
</evidence>
<evidence type="ECO:0000256" key="7">
    <source>
        <dbReference type="ARBA" id="ARBA00022679"/>
    </source>
</evidence>
<proteinExistence type="inferred from homology"/>
<evidence type="ECO:0000256" key="1">
    <source>
        <dbReference type="ARBA" id="ARBA00001286"/>
    </source>
</evidence>
<evidence type="ECO:0000256" key="9">
    <source>
        <dbReference type="ARBA" id="ARBA00023204"/>
    </source>
</evidence>
<dbReference type="GO" id="GO:0032259">
    <property type="term" value="P:methylation"/>
    <property type="evidence" value="ECO:0007669"/>
    <property type="project" value="UniProtKB-KW"/>
</dbReference>
<keyword evidence="6 12" id="KW-0489">Methyltransferase</keyword>
<protein>
    <recommendedName>
        <fullName evidence="5">Methylated-DNA--protein-cysteine methyltransferase</fullName>
        <ecNumber evidence="4">2.1.1.63</ecNumber>
    </recommendedName>
</protein>
<evidence type="ECO:0000256" key="2">
    <source>
        <dbReference type="ARBA" id="ARBA00003317"/>
    </source>
</evidence>